<dbReference type="SUPFAM" id="SSF54909">
    <property type="entry name" value="Dimeric alpha+beta barrel"/>
    <property type="match status" value="1"/>
</dbReference>
<proteinExistence type="predicted"/>
<dbReference type="GeneID" id="71855267"/>
<dbReference type="InterPro" id="IPR011008">
    <property type="entry name" value="Dimeric_a/b-barrel"/>
</dbReference>
<dbReference type="Pfam" id="PF07110">
    <property type="entry name" value="EthD"/>
    <property type="match status" value="1"/>
</dbReference>
<dbReference type="Gene3D" id="3.30.70.100">
    <property type="match status" value="1"/>
</dbReference>
<dbReference type="EMBL" id="JBHSDJ010000003">
    <property type="protein sequence ID" value="MFC4245780.1"/>
    <property type="molecule type" value="Genomic_DNA"/>
</dbReference>
<dbReference type="RefSeq" id="WP_246968946.1">
    <property type="nucleotide sequence ID" value="NZ_CP095397.1"/>
</dbReference>
<name>A0ABD5NVM0_9EURY</name>
<reference evidence="2 3" key="1">
    <citation type="journal article" date="2014" name="Int. J. Syst. Evol. Microbiol.">
        <title>Complete genome sequence of Corynebacterium casei LMG S-19264T (=DSM 44701T), isolated from a smear-ripened cheese.</title>
        <authorList>
            <consortium name="US DOE Joint Genome Institute (JGI-PGF)"/>
            <person name="Walter F."/>
            <person name="Albersmeier A."/>
            <person name="Kalinowski J."/>
            <person name="Ruckert C."/>
        </authorList>
    </citation>
    <scope>NUCLEOTIDE SEQUENCE [LARGE SCALE GENOMIC DNA]</scope>
    <source>
        <strain evidence="2 3">IBRC-M 10912</strain>
    </source>
</reference>
<feature type="domain" description="EthD" evidence="1">
    <location>
        <begin position="11"/>
        <end position="89"/>
    </location>
</feature>
<dbReference type="NCBIfam" id="TIGR02118">
    <property type="entry name" value="EthD family reductase"/>
    <property type="match status" value="1"/>
</dbReference>
<dbReference type="InterPro" id="IPR009799">
    <property type="entry name" value="EthD_dom"/>
</dbReference>
<accession>A0ABD5NVM0</accession>
<dbReference type="AlphaFoldDB" id="A0ABD5NVM0"/>
<gene>
    <name evidence="2" type="ORF">ACFOZ7_01970</name>
</gene>
<organism evidence="2 3">
    <name type="scientific">Natribaculum luteum</name>
    <dbReference type="NCBI Taxonomy" id="1586232"/>
    <lineage>
        <taxon>Archaea</taxon>
        <taxon>Methanobacteriati</taxon>
        <taxon>Methanobacteriota</taxon>
        <taxon>Stenosarchaea group</taxon>
        <taxon>Halobacteria</taxon>
        <taxon>Halobacteriales</taxon>
        <taxon>Natrialbaceae</taxon>
        <taxon>Natribaculum</taxon>
    </lineage>
</organism>
<dbReference type="Proteomes" id="UP001595821">
    <property type="component" value="Unassembled WGS sequence"/>
</dbReference>
<comment type="caution">
    <text evidence="2">The sequence shown here is derived from an EMBL/GenBank/DDBJ whole genome shotgun (WGS) entry which is preliminary data.</text>
</comment>
<sequence length="107" mass="11886">MIKLVNLLVRKEELTHEEFLERWTGDHADLARDLPGLRKYTTSVPSDPEKAGYDGVVELYFEDSSALAAAFDSEVGRAVQADAAEFVDTEQGPTLVVEETVQLDETE</sequence>
<evidence type="ECO:0000313" key="3">
    <source>
        <dbReference type="Proteomes" id="UP001595821"/>
    </source>
</evidence>
<evidence type="ECO:0000259" key="1">
    <source>
        <dbReference type="Pfam" id="PF07110"/>
    </source>
</evidence>
<evidence type="ECO:0000313" key="2">
    <source>
        <dbReference type="EMBL" id="MFC4245780.1"/>
    </source>
</evidence>
<protein>
    <submittedName>
        <fullName evidence="2">EthD family reductase</fullName>
    </submittedName>
</protein>